<feature type="region of interest" description="Disordered" evidence="1">
    <location>
        <begin position="1"/>
        <end position="73"/>
    </location>
</feature>
<feature type="compositionally biased region" description="Basic and acidic residues" evidence="1">
    <location>
        <begin position="1"/>
        <end position="26"/>
    </location>
</feature>
<dbReference type="PaxDb" id="67767-A0A0J7K702"/>
<dbReference type="Proteomes" id="UP000036403">
    <property type="component" value="Unassembled WGS sequence"/>
</dbReference>
<proteinExistence type="predicted"/>
<name>A0A0J7K702_LASNI</name>
<accession>A0A0J7K702</accession>
<reference evidence="2 3" key="1">
    <citation type="submission" date="2015-04" db="EMBL/GenBank/DDBJ databases">
        <title>Lasius niger genome sequencing.</title>
        <authorList>
            <person name="Konorov E.A."/>
            <person name="Nikitin M.A."/>
            <person name="Kirill M.V."/>
            <person name="Chang P."/>
        </authorList>
    </citation>
    <scope>NUCLEOTIDE SEQUENCE [LARGE SCALE GENOMIC DNA]</scope>
    <source>
        <tissue evidence="2">Whole</tissue>
    </source>
</reference>
<feature type="compositionally biased region" description="Basic and acidic residues" evidence="1">
    <location>
        <begin position="33"/>
        <end position="51"/>
    </location>
</feature>
<gene>
    <name evidence="2" type="ORF">RF55_14803</name>
</gene>
<protein>
    <submittedName>
        <fullName evidence="2">Uncharacterized protein</fullName>
    </submittedName>
</protein>
<sequence>MMKREEEGEGKKEGERGARKIIEGKIKNVALEGMKEEKNTKKREEEGEGKEKRKRRRGSGNDRGEAKRVFERE</sequence>
<evidence type="ECO:0000313" key="3">
    <source>
        <dbReference type="Proteomes" id="UP000036403"/>
    </source>
</evidence>
<evidence type="ECO:0000313" key="2">
    <source>
        <dbReference type="EMBL" id="KMQ86258.1"/>
    </source>
</evidence>
<organism evidence="2 3">
    <name type="scientific">Lasius niger</name>
    <name type="common">Black garden ant</name>
    <dbReference type="NCBI Taxonomy" id="67767"/>
    <lineage>
        <taxon>Eukaryota</taxon>
        <taxon>Metazoa</taxon>
        <taxon>Ecdysozoa</taxon>
        <taxon>Arthropoda</taxon>
        <taxon>Hexapoda</taxon>
        <taxon>Insecta</taxon>
        <taxon>Pterygota</taxon>
        <taxon>Neoptera</taxon>
        <taxon>Endopterygota</taxon>
        <taxon>Hymenoptera</taxon>
        <taxon>Apocrita</taxon>
        <taxon>Aculeata</taxon>
        <taxon>Formicoidea</taxon>
        <taxon>Formicidae</taxon>
        <taxon>Formicinae</taxon>
        <taxon>Lasius</taxon>
        <taxon>Lasius</taxon>
    </lineage>
</organism>
<dbReference type="EMBL" id="LBMM01012372">
    <property type="protein sequence ID" value="KMQ86258.1"/>
    <property type="molecule type" value="Genomic_DNA"/>
</dbReference>
<keyword evidence="3" id="KW-1185">Reference proteome</keyword>
<comment type="caution">
    <text evidence="2">The sequence shown here is derived from an EMBL/GenBank/DDBJ whole genome shotgun (WGS) entry which is preliminary data.</text>
</comment>
<feature type="compositionally biased region" description="Basic and acidic residues" evidence="1">
    <location>
        <begin position="59"/>
        <end position="73"/>
    </location>
</feature>
<evidence type="ECO:0000256" key="1">
    <source>
        <dbReference type="SAM" id="MobiDB-lite"/>
    </source>
</evidence>
<dbReference type="AlphaFoldDB" id="A0A0J7K702"/>